<evidence type="ECO:0000256" key="4">
    <source>
        <dbReference type="ARBA" id="ARBA00023125"/>
    </source>
</evidence>
<keyword evidence="8" id="KW-1185">Reference proteome</keyword>
<dbReference type="Pfam" id="PF00072">
    <property type="entry name" value="Response_reg"/>
    <property type="match status" value="1"/>
</dbReference>
<evidence type="ECO:0000256" key="3">
    <source>
        <dbReference type="ARBA" id="ARBA00023015"/>
    </source>
</evidence>
<dbReference type="AlphaFoldDB" id="A0A128A1R8"/>
<evidence type="ECO:0000259" key="6">
    <source>
        <dbReference type="PROSITE" id="PS50110"/>
    </source>
</evidence>
<dbReference type="PANTHER" id="PTHR48111">
    <property type="entry name" value="REGULATOR OF RPOS"/>
    <property type="match status" value="1"/>
</dbReference>
<keyword evidence="3" id="KW-0805">Transcription regulation</keyword>
<dbReference type="SUPFAM" id="SSF52172">
    <property type="entry name" value="CheY-like"/>
    <property type="match status" value="1"/>
</dbReference>
<dbReference type="SMART" id="SM00448">
    <property type="entry name" value="REC"/>
    <property type="match status" value="1"/>
</dbReference>
<organism evidence="7 8">
    <name type="scientific">Nitrosotalea devaniterrae</name>
    <dbReference type="NCBI Taxonomy" id="1078905"/>
    <lineage>
        <taxon>Archaea</taxon>
        <taxon>Nitrososphaerota</taxon>
        <taxon>Nitrososphaeria</taxon>
        <taxon>Nitrosotaleales</taxon>
        <taxon>Nitrosotaleaceae</taxon>
        <taxon>Nitrosotalea</taxon>
    </lineage>
</organism>
<dbReference type="Gene3D" id="3.40.50.2300">
    <property type="match status" value="1"/>
</dbReference>
<evidence type="ECO:0000313" key="7">
    <source>
        <dbReference type="EMBL" id="CUR51281.1"/>
    </source>
</evidence>
<evidence type="ECO:0000256" key="5">
    <source>
        <dbReference type="ARBA" id="ARBA00023163"/>
    </source>
</evidence>
<proteinExistence type="predicted"/>
<dbReference type="Proteomes" id="UP000196239">
    <property type="component" value="Chromosome 1"/>
</dbReference>
<keyword evidence="2" id="KW-0902">Two-component regulatory system</keyword>
<keyword evidence="4" id="KW-0238">DNA-binding</keyword>
<dbReference type="PROSITE" id="PS50110">
    <property type="entry name" value="RESPONSE_REGULATORY"/>
    <property type="match status" value="1"/>
</dbReference>
<dbReference type="GO" id="GO:0032993">
    <property type="term" value="C:protein-DNA complex"/>
    <property type="evidence" value="ECO:0007669"/>
    <property type="project" value="TreeGrafter"/>
</dbReference>
<evidence type="ECO:0000256" key="2">
    <source>
        <dbReference type="ARBA" id="ARBA00023012"/>
    </source>
</evidence>
<keyword evidence="1" id="KW-0597">Phosphoprotein</keyword>
<dbReference type="InterPro" id="IPR011990">
    <property type="entry name" value="TPR-like_helical_dom_sf"/>
</dbReference>
<sequence>MEKDLEKFDLACTYLKNDQNMTAHNMFMDLAQKEMKNNNYKAGLYLILASECKSRQGKERKDELLEAAKLYIKFAKKDKNNSNYAYQCAARCFLRIGHYGDAMKAFEEAQKYSHEVVEEKRPIVVVDDSPAILLRIQSFLQQLGYDDIQTVADGKSAINLISKLVKSKQNPIVLLDMDLPDLKGDVVARTLLESKPDMSIILITADEKSTPRVRKTIGFGSTAFVQKPFSINELKNALDTTKMSEIK</sequence>
<dbReference type="KEGG" id="ndv:NDEV_0516"/>
<dbReference type="GO" id="GO:0000156">
    <property type="term" value="F:phosphorelay response regulator activity"/>
    <property type="evidence" value="ECO:0007669"/>
    <property type="project" value="TreeGrafter"/>
</dbReference>
<gene>
    <name evidence="7" type="ORF">NDEV_0516</name>
</gene>
<dbReference type="GO" id="GO:0000976">
    <property type="term" value="F:transcription cis-regulatory region binding"/>
    <property type="evidence" value="ECO:0007669"/>
    <property type="project" value="TreeGrafter"/>
</dbReference>
<name>A0A128A1R8_9ARCH</name>
<dbReference type="InterPro" id="IPR039420">
    <property type="entry name" value="WalR-like"/>
</dbReference>
<evidence type="ECO:0000256" key="1">
    <source>
        <dbReference type="ARBA" id="ARBA00022553"/>
    </source>
</evidence>
<dbReference type="SUPFAM" id="SSF48452">
    <property type="entry name" value="TPR-like"/>
    <property type="match status" value="1"/>
</dbReference>
<evidence type="ECO:0000313" key="8">
    <source>
        <dbReference type="Proteomes" id="UP000196239"/>
    </source>
</evidence>
<keyword evidence="5" id="KW-0804">Transcription</keyword>
<protein>
    <recommendedName>
        <fullName evidence="6">Response regulatory domain-containing protein</fullName>
    </recommendedName>
</protein>
<dbReference type="GO" id="GO:0006355">
    <property type="term" value="P:regulation of DNA-templated transcription"/>
    <property type="evidence" value="ECO:0007669"/>
    <property type="project" value="TreeGrafter"/>
</dbReference>
<dbReference type="InterPro" id="IPR001789">
    <property type="entry name" value="Sig_transdc_resp-reg_receiver"/>
</dbReference>
<feature type="domain" description="Response regulatory" evidence="6">
    <location>
        <begin position="122"/>
        <end position="242"/>
    </location>
</feature>
<dbReference type="InterPro" id="IPR011006">
    <property type="entry name" value="CheY-like_superfamily"/>
</dbReference>
<dbReference type="PANTHER" id="PTHR48111:SF1">
    <property type="entry name" value="TWO-COMPONENT RESPONSE REGULATOR ORR33"/>
    <property type="match status" value="1"/>
</dbReference>
<dbReference type="CDD" id="cd00156">
    <property type="entry name" value="REC"/>
    <property type="match status" value="1"/>
</dbReference>
<accession>A0A128A1R8</accession>
<dbReference type="EMBL" id="LN890280">
    <property type="protein sequence ID" value="CUR51281.1"/>
    <property type="molecule type" value="Genomic_DNA"/>
</dbReference>
<dbReference type="GO" id="GO:0005829">
    <property type="term" value="C:cytosol"/>
    <property type="evidence" value="ECO:0007669"/>
    <property type="project" value="TreeGrafter"/>
</dbReference>
<reference evidence="8" key="1">
    <citation type="submission" date="2015-10" db="EMBL/GenBank/DDBJ databases">
        <authorList>
            <person name="Lehtovirta-Morley L.E."/>
            <person name="Vieille C."/>
        </authorList>
    </citation>
    <scope>NUCLEOTIDE SEQUENCE [LARGE SCALE GENOMIC DNA]</scope>
</reference>